<protein>
    <submittedName>
        <fullName evidence="1">Uncharacterized protein</fullName>
    </submittedName>
</protein>
<accession>A0A811T4H1</accession>
<evidence type="ECO:0000313" key="2">
    <source>
        <dbReference type="Proteomes" id="UP000606624"/>
    </source>
</evidence>
<sequence>MNLREVKESSDYRQIIVRLSSDYRQIIVRRINVKKINEVR</sequence>
<organism evidence="1 2">
    <name type="scientific">Candidatus Argoarchaeum ethanivorans</name>
    <dbReference type="NCBI Taxonomy" id="2608793"/>
    <lineage>
        <taxon>Archaea</taxon>
        <taxon>Methanobacteriati</taxon>
        <taxon>Methanobacteriota</taxon>
        <taxon>Stenosarchaea group</taxon>
        <taxon>Methanomicrobia</taxon>
        <taxon>Methanosarcinales</taxon>
        <taxon>Methanosarcinales incertae sedis</taxon>
        <taxon>GOM Arc I cluster</taxon>
        <taxon>Candidatus Argoarchaeum</taxon>
    </lineage>
</organism>
<comment type="caution">
    <text evidence="1">The sequence shown here is derived from an EMBL/GenBank/DDBJ whole genome shotgun (WGS) entry which is preliminary data.</text>
</comment>
<reference evidence="1" key="1">
    <citation type="submission" date="2020-10" db="EMBL/GenBank/DDBJ databases">
        <authorList>
            <person name="Hahn C.J."/>
            <person name="Laso-Perez R."/>
            <person name="Vulcano F."/>
            <person name="Vaziourakis K.-M."/>
            <person name="Stokke R."/>
            <person name="Steen I.H."/>
            <person name="Teske A."/>
            <person name="Boetius A."/>
            <person name="Liebeke M."/>
            <person name="Amann R."/>
            <person name="Knittel K."/>
        </authorList>
    </citation>
    <scope>NUCLEOTIDE SEQUENCE</scope>
    <source>
        <strain evidence="1">Gfbio:e3339647-f889-4370-9287-4fb5cb688e4c:AG392E03_GoMArc1</strain>
    </source>
</reference>
<gene>
    <name evidence="1" type="ORF">KFBDDELM_00117</name>
</gene>
<name>A0A811T4H1_9EURY</name>
<proteinExistence type="predicted"/>
<dbReference type="Proteomes" id="UP000606624">
    <property type="component" value="Unassembled WGS sequence"/>
</dbReference>
<evidence type="ECO:0000313" key="1">
    <source>
        <dbReference type="EMBL" id="CAD6490239.1"/>
    </source>
</evidence>
<dbReference type="AlphaFoldDB" id="A0A811T4H1"/>
<dbReference type="EMBL" id="CAJHIN010000004">
    <property type="protein sequence ID" value="CAD6490239.1"/>
    <property type="molecule type" value="Genomic_DNA"/>
</dbReference>